<dbReference type="Proteomes" id="UP000185674">
    <property type="component" value="Chromosome"/>
</dbReference>
<dbReference type="SUPFAM" id="SSF52540">
    <property type="entry name" value="P-loop containing nucleoside triphosphate hydrolases"/>
    <property type="match status" value="1"/>
</dbReference>
<proteinExistence type="predicted"/>
<dbReference type="RefSeq" id="WP_076032603.1">
    <property type="nucleotide sequence ID" value="NZ_CP016896.1"/>
</dbReference>
<name>A0A1P8EHE3_9GAMM</name>
<dbReference type="InterPro" id="IPR027417">
    <property type="entry name" value="P-loop_NTPase"/>
</dbReference>
<evidence type="ECO:0000313" key="1">
    <source>
        <dbReference type="EMBL" id="APV35628.1"/>
    </source>
</evidence>
<evidence type="ECO:0000313" key="2">
    <source>
        <dbReference type="Proteomes" id="UP000185674"/>
    </source>
</evidence>
<dbReference type="STRING" id="487316.BEN76_06185"/>
<dbReference type="KEGG" id="asol:BEN76_06185"/>
<accession>A0A1P8EHE3</accession>
<sequence length="1251" mass="145579">MIKPNWDTFSSKFSTVKESTFEWFAYLLFCREFDLPKGWLGFKNQSGIEKNPITHDGEVIGFQAKFYSTSLSDHKDDFLQMLEKTNRDYPSLTKILIYTNRLWGQSYNNKDEKMTSPKALLDIQKKAKELNIAIDWREASFFESEFVTLEHDDLSRYFFTEQQSQGWQRFDDWSNTKASIEEPYFVDNDIKVITPQNRNNSALNVIDGINAIREKLSSASTSVRLVGLSGVGKTRFAQSLFDDRIGENNLDLKDVWYCDIGDSPNPLPEHFIEELKLKNKPFILIVDNCGQDTHANLTKKIQSTEISLLTIEYDVKDDLPERTDVYKLQPNSTDIIQKVIERHYPEVNDINRRKIADFSGGNYRLALAIASNIEKTDNLALLTDSELFKRLFWQKGRQNEELFKVAKNFALVYSFNIEDSGEENSELDFLSNLANVDSDTAIEAIEILKSKDIVQQRGVWRAILPHALANHLAKEFISTRLVNQLDKLTKSMPERIQQSFIKRLSYFHDVQQVEELVTLWFSNEGLLGKKILTGNYASQDLEKISLLSHINEDQILNLFEKKHNIDPNFLTHKNPSSVKISHLIRALAYQEHNFEKAFNLLAYFAKGEKESEGNNSVMDLLTSLFRLRISETLANLEQKKKVLTTLHANEENLPILLACLSKALNFHESGYLILGSNKGGRSSDYGYQPKTYDEIWSWTEFLLEILNNLDQQGVAQARKIFVNNIKDIIWTCGKVDFVKVYLENFSERCYFPEAHTQILNIIKSNKDELKVNAPELFLDLEDLERSLRPKKNNLTELIKSYILVSDRDLYKLTKKNDEKYAIKIPDFDNYEYLISHIGNELKNVNKLIENIDLLIKANIGWMQNNYLISLGEASSKTFVDINQCINSLKDINFDKSMHSSDFLLGLLIGFKKNSLDDFCTFIEFMRLNGSFKNIVCSLLIKACQNDSDFTYFSYLIIDKKIDILYFPRLSANKYHNRISNTQFEILLDALIIVGATDQIIYELLEECFFQKKLNSKYNIILLNEIKTILKNDNLHDHSEDALKFLFTLDDAYRVKVLKEVKSLFDDQKYISINRHSRTFKLLKVCIEKNTDLFFTIFLQDQKFLEKFWMNDLRKILVYAEQQSVLHWIGHDQEKLKFWLENSNLFIIQDNGEIVWLDLVLNLLDLSDSAISSLNQIIETNIFTLRSAFGSWSEEMKRRLPSIAALKDKLKVSHPSLLQLIDSKEQEWLKRIEIQSKKDDQDNKLRNERFEW</sequence>
<organism evidence="1 2">
    <name type="scientific">Acinetobacter soli</name>
    <dbReference type="NCBI Taxonomy" id="487316"/>
    <lineage>
        <taxon>Bacteria</taxon>
        <taxon>Pseudomonadati</taxon>
        <taxon>Pseudomonadota</taxon>
        <taxon>Gammaproteobacteria</taxon>
        <taxon>Moraxellales</taxon>
        <taxon>Moraxellaceae</taxon>
        <taxon>Acinetobacter</taxon>
    </lineage>
</organism>
<gene>
    <name evidence="1" type="ORF">BEN76_06185</name>
</gene>
<dbReference type="EMBL" id="CP016896">
    <property type="protein sequence ID" value="APV35628.1"/>
    <property type="molecule type" value="Genomic_DNA"/>
</dbReference>
<reference evidence="1 2" key="1">
    <citation type="submission" date="2016-08" db="EMBL/GenBank/DDBJ databases">
        <title>Complete genome sequence of Acinetobacter baylyi strain GFJ2.</title>
        <authorList>
            <person name="Tabata M."/>
            <person name="Kuboki S."/>
            <person name="Gibu N."/>
            <person name="Kinouchi Y."/>
            <person name="Vangnai A."/>
            <person name="Kasai D."/>
            <person name="Fukuda M."/>
        </authorList>
    </citation>
    <scope>NUCLEOTIDE SEQUENCE [LARGE SCALE GENOMIC DNA]</scope>
    <source>
        <strain evidence="1 2">GFJ2</strain>
    </source>
</reference>
<protein>
    <submittedName>
        <fullName evidence="1">Uncharacterized protein</fullName>
    </submittedName>
</protein>
<dbReference type="AlphaFoldDB" id="A0A1P8EHE3"/>